<dbReference type="RefSeq" id="WP_249284761.1">
    <property type="nucleotide sequence ID" value="NZ_JACRSO010000002.1"/>
</dbReference>
<dbReference type="InterPro" id="IPR013785">
    <property type="entry name" value="Aldolase_TIM"/>
</dbReference>
<accession>A0A926CZW2</accession>
<feature type="binding site" evidence="12">
    <location>
        <position position="111"/>
    </location>
    <ligand>
        <name>[4Fe-4S] cluster</name>
        <dbReference type="ChEBI" id="CHEBI:49883"/>
        <note>4Fe-4S-S-AdoMet</note>
    </ligand>
</feature>
<comment type="caution">
    <text evidence="14">The sequence shown here is derived from an EMBL/GenBank/DDBJ whole genome shotgun (WGS) entry which is preliminary data.</text>
</comment>
<evidence type="ECO:0000256" key="2">
    <source>
        <dbReference type="ARBA" id="ARBA00022485"/>
    </source>
</evidence>
<evidence type="ECO:0000256" key="1">
    <source>
        <dbReference type="ARBA" id="ARBA00004496"/>
    </source>
</evidence>
<dbReference type="AlphaFoldDB" id="A0A926CZW2"/>
<evidence type="ECO:0000256" key="4">
    <source>
        <dbReference type="ARBA" id="ARBA00022552"/>
    </source>
</evidence>
<comment type="caution">
    <text evidence="12">Lacks conserved residue(s) required for the propagation of feature annotation.</text>
</comment>
<dbReference type="PROSITE" id="PS51918">
    <property type="entry name" value="RADICAL_SAM"/>
    <property type="match status" value="1"/>
</dbReference>
<feature type="active site" description="Proton acceptor" evidence="12">
    <location>
        <position position="91"/>
    </location>
</feature>
<dbReference type="EC" id="2.1.1.192" evidence="12"/>
<keyword evidence="6 12" id="KW-0808">Transferase</keyword>
<evidence type="ECO:0000313" key="15">
    <source>
        <dbReference type="Proteomes" id="UP000654279"/>
    </source>
</evidence>
<dbReference type="GO" id="GO:0051539">
    <property type="term" value="F:4 iron, 4 sulfur cluster binding"/>
    <property type="evidence" value="ECO:0007669"/>
    <property type="project" value="UniProtKB-UniRule"/>
</dbReference>
<keyword evidence="2 12" id="KW-0004">4Fe-4S</keyword>
<feature type="binding site" evidence="12">
    <location>
        <position position="292"/>
    </location>
    <ligand>
        <name>S-adenosyl-L-methionine</name>
        <dbReference type="ChEBI" id="CHEBI:59789"/>
    </ligand>
</feature>
<sequence length="354" mass="39542">MEGKALLDFYPEELEAYFKARGLPAYRAKQVFSWLHKGRGIDEMTNLPKALREQLAQGMRLGGVRIEKSVTSKLDGTVKFLFALEDDNIIEGVLMHYKHGDTLCISSQVGCRMGCAFCASTLAGRVRDLHAGEMLGQVLSVNRLLEEKGGHISNIVMMGSGEPLDNYEESIRFLRLVSHPQGVQIGLRHISLSTCGLPQQIRQLAREGLPVTLCLSLHAPDDALRREIMPIARQYGLDEVMQAMRDYVQATGRRAIFEYALIRGVNDADEQAMRLAKLVRGMQCHINLIPINAVVERNWAPPPASRIQGFLNVLNKCGASATIRREMGDDIEGACGQLRRRYLEREEPSCNIQP</sequence>
<feature type="binding site" evidence="12">
    <location>
        <position position="115"/>
    </location>
    <ligand>
        <name>[4Fe-4S] cluster</name>
        <dbReference type="ChEBI" id="CHEBI:49883"/>
        <note>4Fe-4S-S-AdoMet</note>
    </ligand>
</feature>
<keyword evidence="5 12" id="KW-0489">Methyltransferase</keyword>
<dbReference type="GO" id="GO:0005737">
    <property type="term" value="C:cytoplasm"/>
    <property type="evidence" value="ECO:0007669"/>
    <property type="project" value="UniProtKB-SubCell"/>
</dbReference>
<dbReference type="PANTHER" id="PTHR30544:SF5">
    <property type="entry name" value="RADICAL SAM CORE DOMAIN-CONTAINING PROTEIN"/>
    <property type="match status" value="1"/>
</dbReference>
<dbReference type="GO" id="GO:0046872">
    <property type="term" value="F:metal ion binding"/>
    <property type="evidence" value="ECO:0007669"/>
    <property type="project" value="UniProtKB-KW"/>
</dbReference>
<dbReference type="GO" id="GO:0019843">
    <property type="term" value="F:rRNA binding"/>
    <property type="evidence" value="ECO:0007669"/>
    <property type="project" value="UniProtKB-UniRule"/>
</dbReference>
<dbReference type="InterPro" id="IPR004383">
    <property type="entry name" value="rRNA_lsu_MTrfase_RlmN/Cfr"/>
</dbReference>
<evidence type="ECO:0000256" key="6">
    <source>
        <dbReference type="ARBA" id="ARBA00022679"/>
    </source>
</evidence>
<dbReference type="Gene3D" id="3.20.20.70">
    <property type="entry name" value="Aldolase class I"/>
    <property type="match status" value="1"/>
</dbReference>
<dbReference type="InterPro" id="IPR007197">
    <property type="entry name" value="rSAM"/>
</dbReference>
<comment type="function">
    <text evidence="12">Specifically methylates position 2 of adenine 2503 in 23S rRNA and position 2 of adenine 37 in tRNAs.</text>
</comment>
<feature type="active site" description="S-methylcysteine intermediate" evidence="12">
    <location>
        <position position="335"/>
    </location>
</feature>
<dbReference type="SFLD" id="SFLDS00029">
    <property type="entry name" value="Radical_SAM"/>
    <property type="match status" value="1"/>
</dbReference>
<dbReference type="HAMAP" id="MF_01849">
    <property type="entry name" value="RNA_methyltr_RlmN"/>
    <property type="match status" value="1"/>
</dbReference>
<comment type="catalytic activity">
    <reaction evidence="12">
        <text>adenosine(37) in tRNA + 2 reduced [2Fe-2S]-[ferredoxin] + 2 S-adenosyl-L-methionine = 2-methyladenosine(37) in tRNA + 5'-deoxyadenosine + L-methionine + 2 oxidized [2Fe-2S]-[ferredoxin] + S-adenosyl-L-homocysteine</text>
        <dbReference type="Rhea" id="RHEA:43332"/>
        <dbReference type="Rhea" id="RHEA-COMP:10000"/>
        <dbReference type="Rhea" id="RHEA-COMP:10001"/>
        <dbReference type="Rhea" id="RHEA-COMP:10162"/>
        <dbReference type="Rhea" id="RHEA-COMP:10485"/>
        <dbReference type="ChEBI" id="CHEBI:17319"/>
        <dbReference type="ChEBI" id="CHEBI:33737"/>
        <dbReference type="ChEBI" id="CHEBI:33738"/>
        <dbReference type="ChEBI" id="CHEBI:57844"/>
        <dbReference type="ChEBI" id="CHEBI:57856"/>
        <dbReference type="ChEBI" id="CHEBI:59789"/>
        <dbReference type="ChEBI" id="CHEBI:74411"/>
        <dbReference type="ChEBI" id="CHEBI:74497"/>
        <dbReference type="EC" id="2.1.1.192"/>
    </reaction>
</comment>
<evidence type="ECO:0000256" key="3">
    <source>
        <dbReference type="ARBA" id="ARBA00022490"/>
    </source>
</evidence>
<evidence type="ECO:0000256" key="10">
    <source>
        <dbReference type="ARBA" id="ARBA00023004"/>
    </source>
</evidence>
<dbReference type="Proteomes" id="UP000654279">
    <property type="component" value="Unassembled WGS sequence"/>
</dbReference>
<keyword evidence="12" id="KW-1015">Disulfide bond</keyword>
<feature type="binding site" evidence="12">
    <location>
        <position position="193"/>
    </location>
    <ligand>
        <name>S-adenosyl-L-methionine</name>
        <dbReference type="ChEBI" id="CHEBI:59789"/>
    </ligand>
</feature>
<keyword evidence="15" id="KW-1185">Reference proteome</keyword>
<evidence type="ECO:0000313" key="14">
    <source>
        <dbReference type="EMBL" id="MBC8528796.1"/>
    </source>
</evidence>
<name>A0A926CZW2_9FIRM</name>
<dbReference type="InterPro" id="IPR058240">
    <property type="entry name" value="rSAM_sf"/>
</dbReference>
<dbReference type="SFLD" id="SFLDF00275">
    <property type="entry name" value="adenosine_C2_methyltransferase"/>
    <property type="match status" value="1"/>
</dbReference>
<comment type="subcellular location">
    <subcellularLocation>
        <location evidence="1 12">Cytoplasm</location>
    </subcellularLocation>
</comment>
<comment type="similarity">
    <text evidence="12">Belongs to the radical SAM superfamily. RlmN family.</text>
</comment>
<dbReference type="CDD" id="cd01335">
    <property type="entry name" value="Radical_SAM"/>
    <property type="match status" value="1"/>
</dbReference>
<keyword evidence="4 12" id="KW-0698">rRNA processing</keyword>
<dbReference type="InterPro" id="IPR027492">
    <property type="entry name" value="RNA_MTrfase_RlmN"/>
</dbReference>
<dbReference type="SFLD" id="SFLDG01062">
    <property type="entry name" value="methyltransferase_(Class_A)"/>
    <property type="match status" value="1"/>
</dbReference>
<dbReference type="GO" id="GO:0070475">
    <property type="term" value="P:rRNA base methylation"/>
    <property type="evidence" value="ECO:0007669"/>
    <property type="project" value="UniProtKB-UniRule"/>
</dbReference>
<dbReference type="GO" id="GO:0030488">
    <property type="term" value="P:tRNA methylation"/>
    <property type="evidence" value="ECO:0007669"/>
    <property type="project" value="UniProtKB-UniRule"/>
</dbReference>
<evidence type="ECO:0000256" key="12">
    <source>
        <dbReference type="HAMAP-Rule" id="MF_01849"/>
    </source>
</evidence>
<evidence type="ECO:0000256" key="9">
    <source>
        <dbReference type="ARBA" id="ARBA00022723"/>
    </source>
</evidence>
<comment type="cofactor">
    <cofactor evidence="12">
        <name>[4Fe-4S] cluster</name>
        <dbReference type="ChEBI" id="CHEBI:49883"/>
    </cofactor>
    <text evidence="12">Binds 1 [4Fe-4S] cluster. The cluster is coordinated with 3 cysteines and an exchangeable S-adenosyl-L-methionine.</text>
</comment>
<evidence type="ECO:0000259" key="13">
    <source>
        <dbReference type="PROSITE" id="PS51918"/>
    </source>
</evidence>
<comment type="catalytic activity">
    <reaction evidence="12">
        <text>adenosine(2503) in 23S rRNA + 2 reduced [2Fe-2S]-[ferredoxin] + 2 S-adenosyl-L-methionine = 2-methyladenosine(2503) in 23S rRNA + 5'-deoxyadenosine + L-methionine + 2 oxidized [2Fe-2S]-[ferredoxin] + S-adenosyl-L-homocysteine</text>
        <dbReference type="Rhea" id="RHEA:42916"/>
        <dbReference type="Rhea" id="RHEA-COMP:10000"/>
        <dbReference type="Rhea" id="RHEA-COMP:10001"/>
        <dbReference type="Rhea" id="RHEA-COMP:10152"/>
        <dbReference type="Rhea" id="RHEA-COMP:10282"/>
        <dbReference type="ChEBI" id="CHEBI:17319"/>
        <dbReference type="ChEBI" id="CHEBI:33737"/>
        <dbReference type="ChEBI" id="CHEBI:33738"/>
        <dbReference type="ChEBI" id="CHEBI:57844"/>
        <dbReference type="ChEBI" id="CHEBI:57856"/>
        <dbReference type="ChEBI" id="CHEBI:59789"/>
        <dbReference type="ChEBI" id="CHEBI:74411"/>
        <dbReference type="ChEBI" id="CHEBI:74497"/>
        <dbReference type="EC" id="2.1.1.192"/>
    </reaction>
</comment>
<keyword evidence="9 12" id="KW-0479">Metal-binding</keyword>
<dbReference type="InterPro" id="IPR040072">
    <property type="entry name" value="Methyltransferase_A"/>
</dbReference>
<feature type="binding site" evidence="12">
    <location>
        <begin position="161"/>
        <end position="162"/>
    </location>
    <ligand>
        <name>S-adenosyl-L-methionine</name>
        <dbReference type="ChEBI" id="CHEBI:59789"/>
    </ligand>
</feature>
<keyword evidence="3 12" id="KW-0963">Cytoplasm</keyword>
<feature type="binding site" evidence="12">
    <location>
        <position position="118"/>
    </location>
    <ligand>
        <name>[4Fe-4S] cluster</name>
        <dbReference type="ChEBI" id="CHEBI:49883"/>
        <note>4Fe-4S-S-AdoMet</note>
    </ligand>
</feature>
<evidence type="ECO:0000256" key="8">
    <source>
        <dbReference type="ARBA" id="ARBA00022694"/>
    </source>
</evidence>
<dbReference type="GO" id="GO:0000049">
    <property type="term" value="F:tRNA binding"/>
    <property type="evidence" value="ECO:0007669"/>
    <property type="project" value="UniProtKB-UniRule"/>
</dbReference>
<feature type="domain" description="Radical SAM core" evidence="13">
    <location>
        <begin position="97"/>
        <end position="330"/>
    </location>
</feature>
<dbReference type="GO" id="GO:0002935">
    <property type="term" value="F:tRNA (adenine(37)-C2)-methyltransferase activity"/>
    <property type="evidence" value="ECO:0007669"/>
    <property type="project" value="UniProtKB-UniRule"/>
</dbReference>
<dbReference type="FunFam" id="3.20.20.70:FF:000014">
    <property type="entry name" value="Probable dual-specificity RNA methyltransferase RlmN"/>
    <property type="match status" value="1"/>
</dbReference>
<evidence type="ECO:0000256" key="5">
    <source>
        <dbReference type="ARBA" id="ARBA00022603"/>
    </source>
</evidence>
<gene>
    <name evidence="12 14" type="primary">rlmN</name>
    <name evidence="14" type="ORF">H8699_05055</name>
</gene>
<comment type="miscellaneous">
    <text evidence="12">Reaction proceeds by a ping-pong mechanism involving intermediate methylation of a conserved cysteine residue.</text>
</comment>
<evidence type="ECO:0000256" key="11">
    <source>
        <dbReference type="ARBA" id="ARBA00023014"/>
    </source>
</evidence>
<dbReference type="PIRSF" id="PIRSF006004">
    <property type="entry name" value="CHP00048"/>
    <property type="match status" value="1"/>
</dbReference>
<proteinExistence type="inferred from homology"/>
<organism evidence="14 15">
    <name type="scientific">Luoshenia tenuis</name>
    <dbReference type="NCBI Taxonomy" id="2763654"/>
    <lineage>
        <taxon>Bacteria</taxon>
        <taxon>Bacillati</taxon>
        <taxon>Bacillota</taxon>
        <taxon>Clostridia</taxon>
        <taxon>Christensenellales</taxon>
        <taxon>Christensenellaceae</taxon>
        <taxon>Luoshenia</taxon>
    </lineage>
</organism>
<dbReference type="EMBL" id="JACRSO010000002">
    <property type="protein sequence ID" value="MBC8528796.1"/>
    <property type="molecule type" value="Genomic_DNA"/>
</dbReference>
<keyword evidence="11 12" id="KW-0411">Iron-sulfur</keyword>
<dbReference type="SUPFAM" id="SSF102114">
    <property type="entry name" value="Radical SAM enzymes"/>
    <property type="match status" value="1"/>
</dbReference>
<keyword evidence="7 12" id="KW-0949">S-adenosyl-L-methionine</keyword>
<dbReference type="Pfam" id="PF04055">
    <property type="entry name" value="Radical_SAM"/>
    <property type="match status" value="1"/>
</dbReference>
<reference evidence="14" key="1">
    <citation type="submission" date="2020-08" db="EMBL/GenBank/DDBJ databases">
        <title>Genome public.</title>
        <authorList>
            <person name="Liu C."/>
            <person name="Sun Q."/>
        </authorList>
    </citation>
    <scope>NUCLEOTIDE SEQUENCE</scope>
    <source>
        <strain evidence="14">NSJ-44</strain>
    </source>
</reference>
<evidence type="ECO:0000256" key="7">
    <source>
        <dbReference type="ARBA" id="ARBA00022691"/>
    </source>
</evidence>
<dbReference type="Pfam" id="PF21016">
    <property type="entry name" value="RlmN_N"/>
    <property type="match status" value="1"/>
</dbReference>
<dbReference type="InterPro" id="IPR048641">
    <property type="entry name" value="RlmN_N"/>
</dbReference>
<protein>
    <recommendedName>
        <fullName evidence="12">Probable dual-specificity RNA methyltransferase RlmN</fullName>
        <ecNumber evidence="12">2.1.1.192</ecNumber>
    </recommendedName>
    <alternativeName>
        <fullName evidence="12">23S rRNA (adenine(2503)-C(2))-methyltransferase</fullName>
    </alternativeName>
    <alternativeName>
        <fullName evidence="12">23S rRNA m2A2503 methyltransferase</fullName>
    </alternativeName>
    <alternativeName>
        <fullName evidence="12">Ribosomal RNA large subunit methyltransferase N</fullName>
    </alternativeName>
    <alternativeName>
        <fullName evidence="12">tRNA (adenine(37)-C(2))-methyltransferase</fullName>
    </alternativeName>
    <alternativeName>
        <fullName evidence="12">tRNA m2A37 methyltransferase</fullName>
    </alternativeName>
</protein>
<keyword evidence="10 12" id="KW-0408">Iron</keyword>
<keyword evidence="8 12" id="KW-0819">tRNA processing</keyword>
<dbReference type="NCBIfam" id="TIGR00048">
    <property type="entry name" value="rRNA_mod_RlmN"/>
    <property type="match status" value="1"/>
</dbReference>
<dbReference type="GO" id="GO:0070040">
    <property type="term" value="F:rRNA (adenine(2503)-C2-)-methyltransferase activity"/>
    <property type="evidence" value="ECO:0007669"/>
    <property type="project" value="UniProtKB-UniRule"/>
</dbReference>
<feature type="binding site" evidence="12">
    <location>
        <begin position="216"/>
        <end position="218"/>
    </location>
    <ligand>
        <name>S-adenosyl-L-methionine</name>
        <dbReference type="ChEBI" id="CHEBI:59789"/>
    </ligand>
</feature>
<dbReference type="PANTHER" id="PTHR30544">
    <property type="entry name" value="23S RRNA METHYLTRANSFERASE"/>
    <property type="match status" value="1"/>
</dbReference>
<dbReference type="Gene3D" id="1.10.150.530">
    <property type="match status" value="1"/>
</dbReference>